<organism evidence="1 2">
    <name type="scientific">Colletotrichum godetiae</name>
    <dbReference type="NCBI Taxonomy" id="1209918"/>
    <lineage>
        <taxon>Eukaryota</taxon>
        <taxon>Fungi</taxon>
        <taxon>Dikarya</taxon>
        <taxon>Ascomycota</taxon>
        <taxon>Pezizomycotina</taxon>
        <taxon>Sordariomycetes</taxon>
        <taxon>Hypocreomycetidae</taxon>
        <taxon>Glomerellales</taxon>
        <taxon>Glomerellaceae</taxon>
        <taxon>Colletotrichum</taxon>
        <taxon>Colletotrichum acutatum species complex</taxon>
    </lineage>
</organism>
<accession>A0AAJ0B080</accession>
<reference evidence="1" key="1">
    <citation type="submission" date="2021-06" db="EMBL/GenBank/DDBJ databases">
        <title>Comparative genomics, transcriptomics and evolutionary studies reveal genomic signatures of adaptation to plant cell wall in hemibiotrophic fungi.</title>
        <authorList>
            <consortium name="DOE Joint Genome Institute"/>
            <person name="Baroncelli R."/>
            <person name="Diaz J.F."/>
            <person name="Benocci T."/>
            <person name="Peng M."/>
            <person name="Battaglia E."/>
            <person name="Haridas S."/>
            <person name="Andreopoulos W."/>
            <person name="Labutti K."/>
            <person name="Pangilinan J."/>
            <person name="Floch G.L."/>
            <person name="Makela M.R."/>
            <person name="Henrissat B."/>
            <person name="Grigoriev I.V."/>
            <person name="Crouch J.A."/>
            <person name="De Vries R.P."/>
            <person name="Sukno S.A."/>
            <person name="Thon M.R."/>
        </authorList>
    </citation>
    <scope>NUCLEOTIDE SEQUENCE</scope>
    <source>
        <strain evidence="1">CBS 193.32</strain>
    </source>
</reference>
<proteinExistence type="predicted"/>
<evidence type="ECO:0000313" key="2">
    <source>
        <dbReference type="Proteomes" id="UP001224890"/>
    </source>
</evidence>
<dbReference type="GeneID" id="85456054"/>
<name>A0AAJ0B080_9PEZI</name>
<dbReference type="RefSeq" id="XP_060437313.1">
    <property type="nucleotide sequence ID" value="XM_060571528.1"/>
</dbReference>
<comment type="caution">
    <text evidence="1">The sequence shown here is derived from an EMBL/GenBank/DDBJ whole genome shotgun (WGS) entry which is preliminary data.</text>
</comment>
<evidence type="ECO:0000313" key="1">
    <source>
        <dbReference type="EMBL" id="KAK1701558.1"/>
    </source>
</evidence>
<protein>
    <submittedName>
        <fullName evidence="1">Uncharacterized protein</fullName>
    </submittedName>
</protein>
<sequence>MRLEMRVRAPMSMDESRYFVLILEAHCLDERDFKMTDLTLTDFSTWASSATFTVYRDCCSLLWAIPKLSPGKHCLPTHFALDINAASRGAPRQPPCGYSVAAFIELDDVYTMAKVPKLSATKPTAATVVGKRAEARSAAAASAISGTGPARNGYSLRRWLRDADDPRTPCGVFETGGGGDEGGGEVAGVVTAVATAASEKHPGMCDTVYFGNLRPGAPPLRVEVVWIALIWVCKID</sequence>
<gene>
    <name evidence="1" type="ORF">BDP55DRAFT_625764</name>
</gene>
<keyword evidence="2" id="KW-1185">Reference proteome</keyword>
<dbReference type="Proteomes" id="UP001224890">
    <property type="component" value="Unassembled WGS sequence"/>
</dbReference>
<dbReference type="AlphaFoldDB" id="A0AAJ0B080"/>
<dbReference type="EMBL" id="JAHMHR010000001">
    <property type="protein sequence ID" value="KAK1701558.1"/>
    <property type="molecule type" value="Genomic_DNA"/>
</dbReference>